<dbReference type="SUPFAM" id="SSF56003">
    <property type="entry name" value="Molybdenum cofactor-binding domain"/>
    <property type="match status" value="1"/>
</dbReference>
<dbReference type="InterPro" id="IPR002888">
    <property type="entry name" value="2Fe-2S-bd"/>
</dbReference>
<dbReference type="Gene3D" id="3.10.20.30">
    <property type="match status" value="1"/>
</dbReference>
<evidence type="ECO:0000256" key="3">
    <source>
        <dbReference type="ARBA" id="ARBA00023002"/>
    </source>
</evidence>
<dbReference type="InterPro" id="IPR036856">
    <property type="entry name" value="Ald_Oxase/Xan_DH_a/b_sf"/>
</dbReference>
<evidence type="ECO:0000256" key="1">
    <source>
        <dbReference type="ARBA" id="ARBA00006849"/>
    </source>
</evidence>
<dbReference type="GO" id="GO:0051537">
    <property type="term" value="F:2 iron, 2 sulfur cluster binding"/>
    <property type="evidence" value="ECO:0007669"/>
    <property type="project" value="InterPro"/>
</dbReference>
<dbReference type="Proteomes" id="UP000598467">
    <property type="component" value="Unassembled WGS sequence"/>
</dbReference>
<proteinExistence type="inferred from homology"/>
<dbReference type="EMBL" id="JABFCZ010000023">
    <property type="protein sequence ID" value="MBD1548447.1"/>
    <property type="molecule type" value="Genomic_DNA"/>
</dbReference>
<evidence type="ECO:0000313" key="8">
    <source>
        <dbReference type="Proteomes" id="UP000598467"/>
    </source>
</evidence>
<dbReference type="Pfam" id="PF01799">
    <property type="entry name" value="Fer2_2"/>
    <property type="match status" value="1"/>
</dbReference>
<dbReference type="GO" id="GO:0005506">
    <property type="term" value="F:iron ion binding"/>
    <property type="evidence" value="ECO:0007669"/>
    <property type="project" value="InterPro"/>
</dbReference>
<dbReference type="PANTHER" id="PTHR11908:SF157">
    <property type="entry name" value="XANTHINE DEHYDROGENASE SUBUNIT D-RELATED"/>
    <property type="match status" value="1"/>
</dbReference>
<dbReference type="CDD" id="cd00207">
    <property type="entry name" value="fer2"/>
    <property type="match status" value="1"/>
</dbReference>
<dbReference type="Pfam" id="PF02738">
    <property type="entry name" value="MoCoBD_1"/>
    <property type="match status" value="1"/>
</dbReference>
<dbReference type="InterPro" id="IPR001041">
    <property type="entry name" value="2Fe-2S_ferredoxin-type"/>
</dbReference>
<dbReference type="InterPro" id="IPR036010">
    <property type="entry name" value="2Fe-2S_ferredoxin-like_sf"/>
</dbReference>
<dbReference type="InterPro" id="IPR006058">
    <property type="entry name" value="2Fe2S_fd_BS"/>
</dbReference>
<dbReference type="AlphaFoldDB" id="A0A926P649"/>
<dbReference type="PROSITE" id="PS51085">
    <property type="entry name" value="2FE2S_FER_2"/>
    <property type="match status" value="1"/>
</dbReference>
<dbReference type="InterPro" id="IPR037165">
    <property type="entry name" value="AldOxase/xan_DH_Mopterin-bd_sf"/>
</dbReference>
<evidence type="ECO:0000256" key="2">
    <source>
        <dbReference type="ARBA" id="ARBA00022723"/>
    </source>
</evidence>
<evidence type="ECO:0000259" key="6">
    <source>
        <dbReference type="PROSITE" id="PS51085"/>
    </source>
</evidence>
<dbReference type="InterPro" id="IPR016208">
    <property type="entry name" value="Ald_Oxase/xanthine_DH-like"/>
</dbReference>
<comment type="similarity">
    <text evidence="1">Belongs to the xanthine dehydrogenase family.</text>
</comment>
<reference evidence="7" key="1">
    <citation type="submission" date="2020-05" db="EMBL/GenBank/DDBJ databases">
        <title>Identification of trans-AT polyketide cluster in two marine bacteria, producers of a novel glutaramide-containing polyketide sesbanimide D and analogs.</title>
        <authorList>
            <person name="Kacar D."/>
            <person name="Rodriguez P."/>
            <person name="Canedo L."/>
            <person name="Gonzalez E."/>
            <person name="Galan B."/>
            <person name="De La Calle F."/>
            <person name="Garcia J.L."/>
        </authorList>
    </citation>
    <scope>NUCLEOTIDE SEQUENCE</scope>
    <source>
        <strain evidence="7">PHM038</strain>
    </source>
</reference>
<accession>A0A926P649</accession>
<gene>
    <name evidence="7" type="ORF">HK439_19465</name>
</gene>
<dbReference type="InterPro" id="IPR000674">
    <property type="entry name" value="Ald_Oxase/Xan_DH_a/b"/>
</dbReference>
<keyword evidence="2" id="KW-0479">Metal-binding</keyword>
<dbReference type="SUPFAM" id="SSF54665">
    <property type="entry name" value="CO dehydrogenase molybdoprotein N-domain-like"/>
    <property type="match status" value="1"/>
</dbReference>
<dbReference type="Gene3D" id="3.30.365.10">
    <property type="entry name" value="Aldehyde oxidase/xanthine dehydrogenase, molybdopterin binding domain"/>
    <property type="match status" value="3"/>
</dbReference>
<protein>
    <submittedName>
        <fullName evidence="7">Molybdopterin-dependent oxidoreductase</fullName>
    </submittedName>
</protein>
<evidence type="ECO:0000256" key="5">
    <source>
        <dbReference type="SAM" id="MobiDB-lite"/>
    </source>
</evidence>
<dbReference type="SUPFAM" id="SSF54292">
    <property type="entry name" value="2Fe-2S ferredoxin-like"/>
    <property type="match status" value="1"/>
</dbReference>
<dbReference type="InterPro" id="IPR012675">
    <property type="entry name" value="Beta-grasp_dom_sf"/>
</dbReference>
<feature type="region of interest" description="Disordered" evidence="5">
    <location>
        <begin position="591"/>
        <end position="633"/>
    </location>
</feature>
<dbReference type="Pfam" id="PF01315">
    <property type="entry name" value="Ald_Xan_dh_C"/>
    <property type="match status" value="1"/>
</dbReference>
<organism evidence="7 8">
    <name type="scientific">Roseibium aggregatum</name>
    <dbReference type="NCBI Taxonomy" id="187304"/>
    <lineage>
        <taxon>Bacteria</taxon>
        <taxon>Pseudomonadati</taxon>
        <taxon>Pseudomonadota</taxon>
        <taxon>Alphaproteobacteria</taxon>
        <taxon>Hyphomicrobiales</taxon>
        <taxon>Stappiaceae</taxon>
        <taxon>Roseibium</taxon>
    </lineage>
</organism>
<dbReference type="Pfam" id="PF00111">
    <property type="entry name" value="Fer2"/>
    <property type="match status" value="1"/>
</dbReference>
<dbReference type="Gene3D" id="3.90.1170.50">
    <property type="entry name" value="Aldehyde oxidase/xanthine dehydrogenase, a/b hammerhead"/>
    <property type="match status" value="1"/>
</dbReference>
<name>A0A926P649_9HYPH</name>
<sequence>MPDTLTHPTVTAVTLDLTINGRRQRVQADPGARLLDVLRDGLMLTGAKEGCGAGECGTCSVFVDGKLIKSCLMPAAKAQGAEVETVEGLARTGDLTAVQKAFHKTGASQCGYCIPGMVMAATATLRDNPDADIEEIKERMGGNICRCTGYSKIFEAVEIARDVIAGRLPHTALDPEAVGNSFIGHNTRRLDAPSKVTGRLRYAGDMVMPGMLHMQVLRSPHAHAKIVSIDTTEAEAYPGVHCVLTCDDVPGEDGFGVFVEDQPVMARDKVRHVGEAVAAVAADSVRTAREAMALIRVEYDELPGLFDPEDALKSGAPVIHDYAADNVVKHIPVRKGDIAAGFSAADVILEESFSTQQVEHAYLEPEAGLAYVDHDGVVTVVSPSQNITHHRHMLSHIIAKPINKVRFIMSPVGGGFGGKEDMIYQGMLALAAMKTRRPVKLVFTREESFVASAKRHPSRTRCRMGLTKAGRITAVEFEMLSDGGAYGMSSEGVMRKAAILSCGPYEIENLKVDTKVVYTNNTPSGAFRTFGGMQAQFATESMMDMAAERLGMDPFEIRRVNMMRAGSLTHTQQKLASAAIDRVLDAAEGASGWEKGAPSVRGESRGDLDGPGTRRPCTLGARVRETATDRFRP</sequence>
<dbReference type="PANTHER" id="PTHR11908">
    <property type="entry name" value="XANTHINE DEHYDROGENASE"/>
    <property type="match status" value="1"/>
</dbReference>
<dbReference type="Gene3D" id="1.10.150.120">
    <property type="entry name" value="[2Fe-2S]-binding domain"/>
    <property type="match status" value="1"/>
</dbReference>
<dbReference type="RefSeq" id="WP_190293140.1">
    <property type="nucleotide sequence ID" value="NZ_JABFCZ010000023.1"/>
</dbReference>
<dbReference type="PROSITE" id="PS00197">
    <property type="entry name" value="2FE2S_FER_1"/>
    <property type="match status" value="1"/>
</dbReference>
<evidence type="ECO:0000313" key="7">
    <source>
        <dbReference type="EMBL" id="MBD1548447.1"/>
    </source>
</evidence>
<keyword evidence="3" id="KW-0560">Oxidoreductase</keyword>
<dbReference type="SUPFAM" id="SSF47741">
    <property type="entry name" value="CO dehydrogenase ISP C-domain like"/>
    <property type="match status" value="1"/>
</dbReference>
<evidence type="ECO:0000256" key="4">
    <source>
        <dbReference type="ARBA" id="ARBA00023004"/>
    </source>
</evidence>
<dbReference type="GO" id="GO:0016491">
    <property type="term" value="F:oxidoreductase activity"/>
    <property type="evidence" value="ECO:0007669"/>
    <property type="project" value="UniProtKB-KW"/>
</dbReference>
<dbReference type="SMART" id="SM01008">
    <property type="entry name" value="Ald_Xan_dh_C"/>
    <property type="match status" value="1"/>
</dbReference>
<feature type="domain" description="2Fe-2S ferredoxin-type" evidence="6">
    <location>
        <begin position="13"/>
        <end position="89"/>
    </location>
</feature>
<dbReference type="InterPro" id="IPR036884">
    <property type="entry name" value="2Fe-2S-bd_dom_sf"/>
</dbReference>
<keyword evidence="4" id="KW-0408">Iron</keyword>
<feature type="compositionally biased region" description="Basic and acidic residues" evidence="5">
    <location>
        <begin position="622"/>
        <end position="633"/>
    </location>
</feature>
<comment type="caution">
    <text evidence="7">The sequence shown here is derived from an EMBL/GenBank/DDBJ whole genome shotgun (WGS) entry which is preliminary data.</text>
</comment>
<dbReference type="InterPro" id="IPR008274">
    <property type="entry name" value="AldOxase/xan_DH_MoCoBD1"/>
</dbReference>